<organism evidence="1 2">
    <name type="scientific">Bradyrhizobium daqingense</name>
    <dbReference type="NCBI Taxonomy" id="993502"/>
    <lineage>
        <taxon>Bacteria</taxon>
        <taxon>Pseudomonadati</taxon>
        <taxon>Pseudomonadota</taxon>
        <taxon>Alphaproteobacteria</taxon>
        <taxon>Hyphomicrobiales</taxon>
        <taxon>Nitrobacteraceae</taxon>
        <taxon>Bradyrhizobium</taxon>
    </lineage>
</organism>
<sequence>MGKHSRALISLCDCLRGAPPVDVDWMSVIGLANQTLTTPALIDFVDRYESVLPEDLCGYVRQIYRRNVHRNERLVDQLEEAVVAMNGRGVTPVLLKGAATLAAAPRERRGVRLMSDLDIMVMPDEAEAAIAALREIGYGIHIQASRESRRWFVELIRSTDVGTIDLQQAAPGPAHFYRDPALSHCVTAALGRGSVRIPTPMDRALMLIIHDQFQDYGYWLGDLDLRHLVELRDLNSSVGGLDWEELSSRSSGELMKNAVETQLVALAQLLGVEIPHALRSRLIPRLQFVRQLTQARFPSSRVPLLAMTVLDLRNYRRDASLGSARGARGGLWSIPKAGTLHFLLKAAAAVRAGKV</sequence>
<gene>
    <name evidence="1" type="ORF">IQ17_04721</name>
</gene>
<evidence type="ECO:0000313" key="2">
    <source>
        <dbReference type="Proteomes" id="UP000317176"/>
    </source>
</evidence>
<proteinExistence type="predicted"/>
<dbReference type="GO" id="GO:0016740">
    <property type="term" value="F:transferase activity"/>
    <property type="evidence" value="ECO:0007669"/>
    <property type="project" value="UniProtKB-KW"/>
</dbReference>
<dbReference type="AlphaFoldDB" id="A0A562KZD1"/>
<protein>
    <submittedName>
        <fullName evidence="1">Putative nucleotidyltransferase-like protein</fullName>
    </submittedName>
</protein>
<dbReference type="RefSeq" id="WP_145638782.1">
    <property type="nucleotide sequence ID" value="NZ_CP088014.1"/>
</dbReference>
<dbReference type="OrthoDB" id="7843417at2"/>
<dbReference type="EMBL" id="VLKL01000014">
    <property type="protein sequence ID" value="TWI00718.1"/>
    <property type="molecule type" value="Genomic_DNA"/>
</dbReference>
<dbReference type="Pfam" id="PF14907">
    <property type="entry name" value="NTP_transf_5"/>
    <property type="match status" value="1"/>
</dbReference>
<keyword evidence="2" id="KW-1185">Reference proteome</keyword>
<dbReference type="Proteomes" id="UP000317176">
    <property type="component" value="Unassembled WGS sequence"/>
</dbReference>
<comment type="caution">
    <text evidence="1">The sequence shown here is derived from an EMBL/GenBank/DDBJ whole genome shotgun (WGS) entry which is preliminary data.</text>
</comment>
<keyword evidence="1" id="KW-0808">Transferase</keyword>
<evidence type="ECO:0000313" key="1">
    <source>
        <dbReference type="EMBL" id="TWI00718.1"/>
    </source>
</evidence>
<accession>A0A562KZD1</accession>
<dbReference type="InterPro" id="IPR039498">
    <property type="entry name" value="NTP_transf_5"/>
</dbReference>
<name>A0A562KZD1_9BRAD</name>
<reference evidence="1 2" key="1">
    <citation type="journal article" date="2015" name="Stand. Genomic Sci.">
        <title>Genomic Encyclopedia of Bacterial and Archaeal Type Strains, Phase III: the genomes of soil and plant-associated and newly described type strains.</title>
        <authorList>
            <person name="Whitman W.B."/>
            <person name="Woyke T."/>
            <person name="Klenk H.P."/>
            <person name="Zhou Y."/>
            <person name="Lilburn T.G."/>
            <person name="Beck B.J."/>
            <person name="De Vos P."/>
            <person name="Vandamme P."/>
            <person name="Eisen J.A."/>
            <person name="Garrity G."/>
            <person name="Hugenholtz P."/>
            <person name="Kyrpides N.C."/>
        </authorList>
    </citation>
    <scope>NUCLEOTIDE SEQUENCE [LARGE SCALE GENOMIC DNA]</scope>
    <source>
        <strain evidence="1 2">CGMCC 1.10947</strain>
    </source>
</reference>